<feature type="compositionally biased region" description="Low complexity" evidence="1">
    <location>
        <begin position="215"/>
        <end position="241"/>
    </location>
</feature>
<keyword evidence="2" id="KW-0812">Transmembrane</keyword>
<dbReference type="PATRIC" id="fig|269796.9.peg.3199"/>
<protein>
    <recommendedName>
        <fullName evidence="3">Ancillary SecYEG translocon subunit/Cell division coordinator CpoB TPR domain-containing protein</fullName>
    </recommendedName>
</protein>
<dbReference type="InterPro" id="IPR018704">
    <property type="entry name" value="SecYEG/CpoB_TPR"/>
</dbReference>
<dbReference type="AlphaFoldDB" id="Q2RPR4"/>
<keyword evidence="5" id="KW-1185">Reference proteome</keyword>
<dbReference type="Proteomes" id="UP000001929">
    <property type="component" value="Chromosome"/>
</dbReference>
<name>Q2RPR4_RHORT</name>
<reference evidence="4 5" key="1">
    <citation type="journal article" date="2011" name="Stand. Genomic Sci.">
        <title>Complete genome sequence of Rhodospirillum rubrum type strain (S1).</title>
        <authorList>
            <person name="Munk A.C."/>
            <person name="Copeland A."/>
            <person name="Lucas S."/>
            <person name="Lapidus A."/>
            <person name="Del Rio T.G."/>
            <person name="Barry K."/>
            <person name="Detter J.C."/>
            <person name="Hammon N."/>
            <person name="Israni S."/>
            <person name="Pitluck S."/>
            <person name="Brettin T."/>
            <person name="Bruce D."/>
            <person name="Han C."/>
            <person name="Tapia R."/>
            <person name="Gilna P."/>
            <person name="Schmutz J."/>
            <person name="Larimer F."/>
            <person name="Land M."/>
            <person name="Kyrpides N.C."/>
            <person name="Mavromatis K."/>
            <person name="Richardson P."/>
            <person name="Rohde M."/>
            <person name="Goker M."/>
            <person name="Klenk H.P."/>
            <person name="Zhang Y."/>
            <person name="Roberts G.P."/>
            <person name="Reslewic S."/>
            <person name="Schwartz D.C."/>
        </authorList>
    </citation>
    <scope>NUCLEOTIDE SEQUENCE [LARGE SCALE GENOMIC DNA]</scope>
    <source>
        <strain evidence="5">ATCC 11170 / ATH 1.1.1 / DSM 467 / LMG 4362 / NCIMB 8255 / S1</strain>
    </source>
</reference>
<evidence type="ECO:0000313" key="4">
    <source>
        <dbReference type="EMBL" id="ABC23881.1"/>
    </source>
</evidence>
<organism evidence="4 5">
    <name type="scientific">Rhodospirillum rubrum (strain ATCC 11170 / ATH 1.1.1 / DSM 467 / LMG 4362 / NCIMB 8255 / S1)</name>
    <dbReference type="NCBI Taxonomy" id="269796"/>
    <lineage>
        <taxon>Bacteria</taxon>
        <taxon>Pseudomonadati</taxon>
        <taxon>Pseudomonadota</taxon>
        <taxon>Alphaproteobacteria</taxon>
        <taxon>Rhodospirillales</taxon>
        <taxon>Rhodospirillaceae</taxon>
        <taxon>Rhodospirillum</taxon>
    </lineage>
</organism>
<evidence type="ECO:0000256" key="1">
    <source>
        <dbReference type="SAM" id="MobiDB-lite"/>
    </source>
</evidence>
<evidence type="ECO:0000313" key="5">
    <source>
        <dbReference type="Proteomes" id="UP000001929"/>
    </source>
</evidence>
<keyword evidence="2" id="KW-0472">Membrane</keyword>
<accession>Q2RPR4</accession>
<sequence>MAKPPADTDPQQDALFREVEEDLRHERLAEIWKQYGGLIIAAAVVVVLAVAGVQGWRVYQADQRAEQAARFDAARDRLAKGDSAALEDLAALAADRSSGYAPLAALRRAAALADEGKTDEAIQGYRGLINDSAADPVFRDAARVLAVLHGLTLLDPAEIGGLLQPLRDGTGPWRPLAEELAAVSSLRQGDSKAAIEILRGILGDPQAPRGVRQRAGGLLAALGASPTPPAESGESSSSGPAPAAPPAGGGNGG</sequence>
<evidence type="ECO:0000256" key="2">
    <source>
        <dbReference type="SAM" id="Phobius"/>
    </source>
</evidence>
<dbReference type="EMBL" id="CP000230">
    <property type="protein sequence ID" value="ABC23881.1"/>
    <property type="molecule type" value="Genomic_DNA"/>
</dbReference>
<feature type="region of interest" description="Disordered" evidence="1">
    <location>
        <begin position="206"/>
        <end position="253"/>
    </location>
</feature>
<dbReference type="STRING" id="269796.Rru_A3086"/>
<feature type="domain" description="Ancillary SecYEG translocon subunit/Cell division coordinator CpoB TPR" evidence="3">
    <location>
        <begin position="32"/>
        <end position="135"/>
    </location>
</feature>
<dbReference type="EnsemblBacteria" id="ABC23881">
    <property type="protein sequence ID" value="ABC23881"/>
    <property type="gene ID" value="Rru_A3086"/>
</dbReference>
<dbReference type="KEGG" id="rru:Rru_A3086"/>
<dbReference type="eggNOG" id="COG4649">
    <property type="taxonomic scope" value="Bacteria"/>
</dbReference>
<proteinExistence type="predicted"/>
<feature type="transmembrane region" description="Helical" evidence="2">
    <location>
        <begin position="35"/>
        <end position="56"/>
    </location>
</feature>
<dbReference type="Pfam" id="PF09976">
    <property type="entry name" value="TPR_21"/>
    <property type="match status" value="1"/>
</dbReference>
<dbReference type="RefSeq" id="WP_011390834.1">
    <property type="nucleotide sequence ID" value="NC_007643.1"/>
</dbReference>
<dbReference type="HOGENOM" id="CLU_073302_2_0_5"/>
<keyword evidence="2" id="KW-1133">Transmembrane helix</keyword>
<evidence type="ECO:0000259" key="3">
    <source>
        <dbReference type="Pfam" id="PF09976"/>
    </source>
</evidence>
<gene>
    <name evidence="4" type="ordered locus">Rru_A3086</name>
</gene>